<feature type="region of interest" description="Disordered" evidence="1">
    <location>
        <begin position="185"/>
        <end position="204"/>
    </location>
</feature>
<protein>
    <submittedName>
        <fullName evidence="2">Uncharacterized protein</fullName>
    </submittedName>
</protein>
<evidence type="ECO:0000256" key="1">
    <source>
        <dbReference type="SAM" id="MobiDB-lite"/>
    </source>
</evidence>
<evidence type="ECO:0000313" key="2">
    <source>
        <dbReference type="EMBL" id="PST41664.1"/>
    </source>
</evidence>
<dbReference type="AlphaFoldDB" id="A0A2T3G297"/>
<dbReference type="Gene3D" id="1.10.8.200">
    <property type="entry name" value="Replisome organizer (g39p helicase loader/inhibitor protein)"/>
    <property type="match status" value="1"/>
</dbReference>
<comment type="caution">
    <text evidence="2">The sequence shown here is derived from an EMBL/GenBank/DDBJ whole genome shotgun (WGS) entry which is preliminary data.</text>
</comment>
<accession>A0A2T3G297</accession>
<reference evidence="3" key="1">
    <citation type="submission" date="2018-03" db="EMBL/GenBank/DDBJ databases">
        <title>Lachnoclostridium SNUG30370 gen.nov., sp.nov., isolated from human faeces.</title>
        <authorList>
            <person name="Seo B."/>
            <person name="Jeon K."/>
            <person name="Ko G."/>
        </authorList>
    </citation>
    <scope>NUCLEOTIDE SEQUENCE [LARGE SCALE GENOMIC DNA]</scope>
    <source>
        <strain evidence="3">SNUG30370</strain>
    </source>
</reference>
<gene>
    <name evidence="2" type="ORF">C7U55_02440</name>
</gene>
<keyword evidence="3" id="KW-1185">Reference proteome</keyword>
<dbReference type="EMBL" id="PYLP01000002">
    <property type="protein sequence ID" value="PST41664.1"/>
    <property type="molecule type" value="Genomic_DNA"/>
</dbReference>
<name>A0A2T3G297_9FIRM</name>
<proteinExistence type="predicted"/>
<dbReference type="Proteomes" id="UP000241201">
    <property type="component" value="Unassembled WGS sequence"/>
</dbReference>
<evidence type="ECO:0000313" key="3">
    <source>
        <dbReference type="Proteomes" id="UP000241201"/>
    </source>
</evidence>
<sequence length="204" mass="24145">MVCAHSQITILRIRLCRLLYIVGTQHSERNLENLEKLEIKKILKFYKSIYPNSKIAITQDTIETWMMMFGEYSYEQVQKAIVKFSKSNKYIPNLAEIISNIDGDIYSVEKIKPNTVIIQYEDDGFGNFPFRFSNSQEAREYSKKFKDCNYDKEMVKILHDEHVRKRNDGVLTYRGEAKARLEQKLQNQNNKGSRRYDKQSGFSW</sequence>
<organism evidence="2 3">
    <name type="scientific">Faecalibacillus faecis</name>
    <dbReference type="NCBI Taxonomy" id="1982628"/>
    <lineage>
        <taxon>Bacteria</taxon>
        <taxon>Bacillati</taxon>
        <taxon>Bacillota</taxon>
        <taxon>Erysipelotrichia</taxon>
        <taxon>Erysipelotrichales</taxon>
        <taxon>Coprobacillaceae</taxon>
        <taxon>Faecalibacillus</taxon>
    </lineage>
</organism>